<proteinExistence type="predicted"/>
<keyword evidence="1" id="KW-0812">Transmembrane</keyword>
<dbReference type="AlphaFoldDB" id="A0A7J4XMQ4"/>
<evidence type="ECO:0000313" key="2">
    <source>
        <dbReference type="EMBL" id="KAA3769300.1"/>
    </source>
</evidence>
<dbReference type="Proteomes" id="UP000422221">
    <property type="component" value="Unassembled WGS sequence"/>
</dbReference>
<sequence length="77" mass="8888">MYSDRNNSFQDIREKKKRYAHLVLENVGNFQIRCKDSIVVLTLIAWAAIVTSASMVSYDLQVKSVARSSRFFNKCII</sequence>
<reference evidence="2 3" key="1">
    <citation type="journal article" date="2019" name="Nat. Med.">
        <title>A library of human gut bacterial isolates paired with longitudinal multiomics data enables mechanistic microbiome research.</title>
        <authorList>
            <person name="Poyet M."/>
            <person name="Groussin M."/>
            <person name="Gibbons S.M."/>
            <person name="Avila-Pacheco J."/>
            <person name="Jiang X."/>
            <person name="Kearney S.M."/>
            <person name="Perrotta A.R."/>
            <person name="Berdy B."/>
            <person name="Zhao S."/>
            <person name="Lieberman T.D."/>
            <person name="Swanson P.K."/>
            <person name="Smith M."/>
            <person name="Roesemann S."/>
            <person name="Alexander J.E."/>
            <person name="Rich S.A."/>
            <person name="Livny J."/>
            <person name="Vlamakis H."/>
            <person name="Clish C."/>
            <person name="Bullock K."/>
            <person name="Deik A."/>
            <person name="Scott J."/>
            <person name="Pierce K.A."/>
            <person name="Xavier R.J."/>
            <person name="Alm E.J."/>
        </authorList>
    </citation>
    <scope>NUCLEOTIDE SEQUENCE [LARGE SCALE GENOMIC DNA]</scope>
    <source>
        <strain evidence="2 3">BIOML-A10</strain>
    </source>
</reference>
<dbReference type="EMBL" id="VWMK01000002">
    <property type="protein sequence ID" value="KAA3769300.1"/>
    <property type="molecule type" value="Genomic_DNA"/>
</dbReference>
<organism evidence="2 3">
    <name type="scientific">Bacteroides salyersiae</name>
    <dbReference type="NCBI Taxonomy" id="291644"/>
    <lineage>
        <taxon>Bacteria</taxon>
        <taxon>Pseudomonadati</taxon>
        <taxon>Bacteroidota</taxon>
        <taxon>Bacteroidia</taxon>
        <taxon>Bacteroidales</taxon>
        <taxon>Bacteroidaceae</taxon>
        <taxon>Bacteroides</taxon>
    </lineage>
</organism>
<comment type="caution">
    <text evidence="2">The sequence shown here is derived from an EMBL/GenBank/DDBJ whole genome shotgun (WGS) entry which is preliminary data.</text>
</comment>
<evidence type="ECO:0000256" key="1">
    <source>
        <dbReference type="SAM" id="Phobius"/>
    </source>
</evidence>
<keyword evidence="1" id="KW-0472">Membrane</keyword>
<keyword evidence="1" id="KW-1133">Transmembrane helix</keyword>
<gene>
    <name evidence="2" type="ORF">F3F73_02420</name>
</gene>
<name>A0A7J4XMQ4_9BACE</name>
<evidence type="ECO:0000313" key="3">
    <source>
        <dbReference type="Proteomes" id="UP000422221"/>
    </source>
</evidence>
<feature type="transmembrane region" description="Helical" evidence="1">
    <location>
        <begin position="38"/>
        <end position="60"/>
    </location>
</feature>
<protein>
    <submittedName>
        <fullName evidence="2">Uncharacterized protein</fullName>
    </submittedName>
</protein>
<accession>A0A7J4XMQ4</accession>